<evidence type="ECO:0000313" key="3">
    <source>
        <dbReference type="Proteomes" id="UP000186019"/>
    </source>
</evidence>
<dbReference type="STRING" id="573024.SAMN05216208_0891"/>
<keyword evidence="1" id="KW-1133">Transmembrane helix</keyword>
<evidence type="ECO:0000313" key="2">
    <source>
        <dbReference type="EMBL" id="SIS02242.1"/>
    </source>
</evidence>
<keyword evidence="1" id="KW-0472">Membrane</keyword>
<dbReference type="RefSeq" id="WP_076531897.1">
    <property type="nucleotide sequence ID" value="NZ_CANNEL010000001.1"/>
</dbReference>
<dbReference type="Proteomes" id="UP000186019">
    <property type="component" value="Unassembled WGS sequence"/>
</dbReference>
<dbReference type="OrthoDB" id="7875737at2"/>
<accession>A0A1N7FPF6</accession>
<proteinExistence type="predicted"/>
<evidence type="ECO:0000256" key="1">
    <source>
        <dbReference type="SAM" id="Phobius"/>
    </source>
</evidence>
<keyword evidence="3" id="KW-1185">Reference proteome</keyword>
<organism evidence="2 3">
    <name type="scientific">Roseovarius nanhaiticus</name>
    <dbReference type="NCBI Taxonomy" id="573024"/>
    <lineage>
        <taxon>Bacteria</taxon>
        <taxon>Pseudomonadati</taxon>
        <taxon>Pseudomonadota</taxon>
        <taxon>Alphaproteobacteria</taxon>
        <taxon>Rhodobacterales</taxon>
        <taxon>Roseobacteraceae</taxon>
        <taxon>Roseovarius</taxon>
    </lineage>
</organism>
<feature type="transmembrane region" description="Helical" evidence="1">
    <location>
        <begin position="47"/>
        <end position="70"/>
    </location>
</feature>
<dbReference type="AlphaFoldDB" id="A0A1N7FPF6"/>
<protein>
    <submittedName>
        <fullName evidence="2">Uncharacterized protein</fullName>
    </submittedName>
</protein>
<reference evidence="2 3" key="1">
    <citation type="submission" date="2017-01" db="EMBL/GenBank/DDBJ databases">
        <authorList>
            <person name="Mah S.A."/>
            <person name="Swanson W.J."/>
            <person name="Moy G.W."/>
            <person name="Vacquier V.D."/>
        </authorList>
    </citation>
    <scope>NUCLEOTIDE SEQUENCE [LARGE SCALE GENOMIC DNA]</scope>
    <source>
        <strain evidence="2 3">DSM 29590</strain>
    </source>
</reference>
<gene>
    <name evidence="2" type="ORF">SAMN05421666_1245</name>
</gene>
<name>A0A1N7FPF6_9RHOB</name>
<feature type="transmembrane region" description="Helical" evidence="1">
    <location>
        <begin position="6"/>
        <end position="27"/>
    </location>
</feature>
<keyword evidence="1" id="KW-0812">Transmembrane</keyword>
<dbReference type="EMBL" id="FTNV01000001">
    <property type="protein sequence ID" value="SIS02242.1"/>
    <property type="molecule type" value="Genomic_DNA"/>
</dbReference>
<sequence>MESLIWVGAAVSAAGLGGLLWCIARVWRARRAKLDDERMRAVLQKVLPINMGALFMSVIGLMLVVIGIFLR</sequence>